<dbReference type="InterPro" id="IPR050942">
    <property type="entry name" value="F-box_BR-signaling"/>
</dbReference>
<feature type="domain" description="KIB1-4 beta-propeller" evidence="2">
    <location>
        <begin position="154"/>
        <end position="307"/>
    </location>
</feature>
<evidence type="ECO:0000313" key="3">
    <source>
        <dbReference type="EMBL" id="BAB01771.1"/>
    </source>
</evidence>
<evidence type="ECO:0000259" key="2">
    <source>
        <dbReference type="Pfam" id="PF03478"/>
    </source>
</evidence>
<accession>Q9LUW4</accession>
<sequence>MAMEPKKKTKLISSDNDSKWSMLSPDLIRSILERLNFIDFHRARYISLNWYSSSELCIIQNPTPWTIRFSNDNHVSLFDPLHAKTYVITDLGFDLPRSRCLATSGSWLLMLDHRTDFYLLNLFTRERICLPTLEAIDGWQMKFERVGESDFLKTFTYREGYTRCSDMVFRESKLYVLSPSLDITVFDFSSGDSPKECASFTSPDDYSSYGPLRFESFDHLVITLSGEVLLIKVERRGLQICSFDVYKMDQTSSKCKRIRSIGNEALFLDHGTTVEAKDGIRNNCIYFSYVKYGKYKNISLRNTCVYDIQRGFVVQRFQHLADSSPMPFKCVRWVFFWWQMVALYRQLKTF</sequence>
<dbReference type="PANTHER" id="PTHR44259">
    <property type="entry name" value="OS07G0183000 PROTEIN-RELATED"/>
    <property type="match status" value="1"/>
</dbReference>
<evidence type="ECO:0008006" key="4">
    <source>
        <dbReference type="Google" id="ProtNLM"/>
    </source>
</evidence>
<reference key="2">
    <citation type="journal article" date="2000" name="Nature">
        <title>Sequence and analysis of chromosome 3 of the plant Arabidopsis thaliana.</title>
        <authorList>
            <consortium name="European Union Chromosome 3 Arabidopsis Sequencing Consortium"/>
            <consortium name="Institute for Genomic Research"/>
            <consortium name="Kazusa DNA Research Institute"/>
            <person name="Salanoubat M."/>
            <person name="Lemcke K."/>
            <person name="Rieger M."/>
            <person name="Ansorge W."/>
            <person name="Unseld M."/>
            <person name="Fartmann B."/>
            <person name="Valle G."/>
            <person name="Blocker H."/>
            <person name="Perez-Alonso M."/>
            <person name="Obermaier B."/>
            <person name="Delseny M."/>
            <person name="Boutry M."/>
            <person name="Grivell L.A."/>
            <person name="Mache R."/>
            <person name="Puigdomenech P."/>
            <person name="De Simone V."/>
            <person name="Choisne N."/>
            <person name="Artiguenave F."/>
            <person name="Robert C."/>
            <person name="Brottier P."/>
            <person name="Wincker P."/>
            <person name="Cattolico L."/>
            <person name="Weissenbach J."/>
            <person name="Saurin W."/>
            <person name="Quetier F."/>
            <person name="Schafer M."/>
            <person name="Muller-Auer S."/>
            <person name="Gabel C."/>
            <person name="Fuchs M."/>
            <person name="Benes V."/>
            <person name="Wurmbach E."/>
            <person name="Drzonek H."/>
            <person name="Erfle H."/>
            <person name="Jordan N."/>
            <person name="Bangert S."/>
            <person name="Wiedelmann R."/>
            <person name="Kranz H."/>
            <person name="Voss H."/>
            <person name="Holland R."/>
            <person name="Brandt P."/>
            <person name="Nyakatura G."/>
            <person name="Vezzi A."/>
            <person name="D'Angelo M."/>
            <person name="Pallavicini A."/>
            <person name="Toppo S."/>
            <person name="Simionati B."/>
            <person name="Conrad A."/>
            <person name="Hornischer K."/>
            <person name="Kauer G."/>
            <person name="Lohnert T.H."/>
            <person name="Nordsiek G."/>
            <person name="Reichelt J."/>
            <person name="Scharfe M."/>
            <person name="Schon O."/>
            <person name="Bargues M."/>
            <person name="Terol J."/>
            <person name="Climent J."/>
            <person name="Navarro P."/>
            <person name="Collado C."/>
            <person name="Perez-Perez A."/>
            <person name="Ottenwalder B."/>
            <person name="Duchemin D."/>
            <person name="Cooke R."/>
            <person name="Laudie M."/>
            <person name="Berger-Llauro C."/>
            <person name="Purnelle B."/>
            <person name="Masuy D."/>
            <person name="de Haan M."/>
            <person name="Maarse A.C."/>
            <person name="Alcaraz J.P."/>
            <person name="Cottet A."/>
            <person name="Casacuberta E."/>
            <person name="Monfort A."/>
            <person name="Argiriou A."/>
            <person name="flores M."/>
            <person name="Liguori R."/>
            <person name="Vitale D."/>
            <person name="Mannhaupt G."/>
            <person name="Haase D."/>
            <person name="Schoof H."/>
            <person name="Rudd S."/>
            <person name="Zaccaria P."/>
            <person name="Mewes H.W."/>
            <person name="Mayer K.F."/>
            <person name="Kaul S."/>
            <person name="Town C.D."/>
            <person name="Koo H.L."/>
            <person name="Tallon L.J."/>
            <person name="Jenkins J."/>
            <person name="Rooney T."/>
            <person name="Rizzo M."/>
            <person name="Walts A."/>
            <person name="Utterback T."/>
            <person name="Fujii C.Y."/>
            <person name="Shea T.P."/>
            <person name="Creasy T.H."/>
            <person name="Haas B."/>
            <person name="Maiti R."/>
            <person name="Wu D."/>
            <person name="Peterson J."/>
            <person name="Van Aken S."/>
            <person name="Pai G."/>
            <person name="Militscher J."/>
            <person name="Sellers P."/>
            <person name="Gill J.E."/>
            <person name="Feldblyum T.V."/>
            <person name="Preuss D."/>
            <person name="Lin X."/>
            <person name="Nierman W.C."/>
            <person name="Salzberg S.L."/>
            <person name="White O."/>
            <person name="Venter J.C."/>
            <person name="Fraser C.M."/>
            <person name="Kaneko T."/>
            <person name="Nakamura Y."/>
            <person name="Sato S."/>
            <person name="Kato T."/>
            <person name="Asamizu E."/>
            <person name="Sasamoto S."/>
            <person name="Kimura T."/>
            <person name="Idesawa K."/>
            <person name="Kawashima K."/>
            <person name="Kishida Y."/>
            <person name="Kiyokawa C."/>
            <person name="Kohara M."/>
            <person name="Matsumoto M."/>
            <person name="Matsuno A."/>
            <person name="Muraki A."/>
            <person name="Nakayama S."/>
            <person name="Nakazaki N."/>
            <person name="Shinpo S."/>
            <person name="Takeuchi C."/>
            <person name="Wada T."/>
            <person name="Watanabe A."/>
            <person name="Yamada M."/>
            <person name="Yasuda M."/>
            <person name="Tabata S."/>
        </authorList>
    </citation>
    <scope>NUCLEOTIDE SEQUENCE [LARGE SCALE GENOMIC DNA]</scope>
    <source>
        <strain>cv. Columbia</strain>
    </source>
</reference>
<organism evidence="3">
    <name type="scientific">Arabidopsis thaliana</name>
    <name type="common">Mouse-ear cress</name>
    <dbReference type="NCBI Taxonomy" id="3702"/>
    <lineage>
        <taxon>Eukaryota</taxon>
        <taxon>Viridiplantae</taxon>
        <taxon>Streptophyta</taxon>
        <taxon>Embryophyta</taxon>
        <taxon>Tracheophyta</taxon>
        <taxon>Spermatophyta</taxon>
        <taxon>Magnoliopsida</taxon>
        <taxon>eudicotyledons</taxon>
        <taxon>Gunneridae</taxon>
        <taxon>Pentapetalae</taxon>
        <taxon>rosids</taxon>
        <taxon>malvids</taxon>
        <taxon>Brassicales</taxon>
        <taxon>Brassicaceae</taxon>
        <taxon>Camelineae</taxon>
        <taxon>Arabidopsis</taxon>
    </lineage>
</organism>
<protein>
    <recommendedName>
        <fullName evidence="4">F-box domain-containing protein</fullName>
    </recommendedName>
</protein>
<name>Q9LUW4_ARATH</name>
<dbReference type="ExpressionAtlas" id="Q9LUW4">
    <property type="expression patterns" value="baseline"/>
</dbReference>
<dbReference type="TAIR" id="AT3G22337"/>
<dbReference type="Pfam" id="PF03478">
    <property type="entry name" value="Beta-prop_KIB1-4"/>
    <property type="match status" value="2"/>
</dbReference>
<dbReference type="PANTHER" id="PTHR44259:SF15">
    <property type="entry name" value="F-BOX PROTEIN KIB2-RELATED"/>
    <property type="match status" value="1"/>
</dbReference>
<dbReference type="InterPro" id="IPR005174">
    <property type="entry name" value="KIB1-4_b-propeller"/>
</dbReference>
<dbReference type="Pfam" id="PF00646">
    <property type="entry name" value="F-box"/>
    <property type="match status" value="1"/>
</dbReference>
<dbReference type="InterPro" id="IPR001810">
    <property type="entry name" value="F-box_dom"/>
</dbReference>
<feature type="domain" description="KIB1-4 beta-propeller" evidence="2">
    <location>
        <begin position="83"/>
        <end position="135"/>
    </location>
</feature>
<proteinExistence type="predicted"/>
<feature type="domain" description="F-box" evidence="1">
    <location>
        <begin position="20"/>
        <end position="54"/>
    </location>
</feature>
<dbReference type="EMBL" id="AB022215">
    <property type="protein sequence ID" value="BAB01771.1"/>
    <property type="molecule type" value="Genomic_DNA"/>
</dbReference>
<reference evidence="3" key="1">
    <citation type="journal article" date="2000" name="DNA Res.">
        <title>Structural analysis of Arabidopsis thaliana chromosome 3. I. Sequence features of the regions of 4,504,864 bp covered by sixty P1 and TAC clones.</title>
        <authorList>
            <person name="Sato S."/>
            <person name="Nakamura Y."/>
            <person name="Kaneko T."/>
            <person name="Katoh T."/>
            <person name="Asamizu E."/>
            <person name="Tabata S."/>
        </authorList>
    </citation>
    <scope>NUCLEOTIDE SEQUENCE [LARGE SCALE GENOMIC DNA]</scope>
</reference>
<evidence type="ECO:0000259" key="1">
    <source>
        <dbReference type="Pfam" id="PF00646"/>
    </source>
</evidence>
<dbReference type="AlphaFoldDB" id="Q9LUW4"/>